<evidence type="ECO:0000256" key="1">
    <source>
        <dbReference type="RuleBase" id="RU410713"/>
    </source>
</evidence>
<dbReference type="Pfam" id="PF03556">
    <property type="entry name" value="Cullin_binding"/>
    <property type="match status" value="1"/>
</dbReference>
<dbReference type="GO" id="GO:0000151">
    <property type="term" value="C:ubiquitin ligase complex"/>
    <property type="evidence" value="ECO:0007669"/>
    <property type="project" value="TreeGrafter"/>
</dbReference>
<dbReference type="InterPro" id="IPR005176">
    <property type="entry name" value="PONY_dom"/>
</dbReference>
<feature type="region of interest" description="Disordered" evidence="2">
    <location>
        <begin position="327"/>
        <end position="347"/>
    </location>
</feature>
<sequence>MRFSLSLSPLLAACSKSFGGQSFTMDASRIDIFEIYRRYCDIKSGHAYIGGEEGYRQDSDIQKAKVSREALTQLSKLVESRVTTGEWRAEKLRQSIEIWVTIFDELSMLMSRLNLRADFPEFSRFYDFVFFMCRENGQKNITVSRAVTAWKLVLAGRFSLLHPWCDFVESRDHRMVCQSFRVWACGVVQKLHWHAMSWPEMQLIALGQMKNQRYNISEDTWQQVLAFSWCTRDSLEAYDPEGAWPVLIDDFVEHMYRMQGSYYDNSNFHCNCGDPESQSCVFDDPLPGLRSFSGLKRKLPEDLSKSDDMDSNDMILSNCKRSRAHDAVDLEDNPPGNTADDCMETSRQNSPLCSSMSPCAVEGCLSKGFAGLLSTRSFVQFGRERRASF</sequence>
<comment type="caution">
    <text evidence="4">The sequence shown here is derived from an EMBL/GenBank/DDBJ whole genome shotgun (WGS) entry which is preliminary data.</text>
</comment>
<dbReference type="GO" id="GO:0097602">
    <property type="term" value="F:cullin family protein binding"/>
    <property type="evidence" value="ECO:0007669"/>
    <property type="project" value="TreeGrafter"/>
</dbReference>
<dbReference type="PANTHER" id="PTHR12281:SF31">
    <property type="entry name" value="DCN1-LIKE PROTEIN 3"/>
    <property type="match status" value="1"/>
</dbReference>
<evidence type="ECO:0000259" key="3">
    <source>
        <dbReference type="PROSITE" id="PS51229"/>
    </source>
</evidence>
<accession>A0A445J598</accession>
<dbReference type="InterPro" id="IPR014764">
    <property type="entry name" value="DCN-prot"/>
</dbReference>
<feature type="domain" description="DCUN1" evidence="3">
    <location>
        <begin position="27"/>
        <end position="256"/>
    </location>
</feature>
<evidence type="ECO:0000256" key="2">
    <source>
        <dbReference type="SAM" id="MobiDB-lite"/>
    </source>
</evidence>
<keyword evidence="5" id="KW-1185">Reference proteome</keyword>
<dbReference type="Gene3D" id="1.10.238.200">
    <property type="entry name" value="Cullin, PONY binding domain"/>
    <property type="match status" value="1"/>
</dbReference>
<reference evidence="4 5" key="1">
    <citation type="submission" date="2018-09" db="EMBL/GenBank/DDBJ databases">
        <title>A high-quality reference genome of wild soybean provides a powerful tool to mine soybean genomes.</title>
        <authorList>
            <person name="Xie M."/>
            <person name="Chung C.Y.L."/>
            <person name="Li M.-W."/>
            <person name="Wong F.-L."/>
            <person name="Chan T.-F."/>
            <person name="Lam H.-M."/>
        </authorList>
    </citation>
    <scope>NUCLEOTIDE SEQUENCE [LARGE SCALE GENOMIC DNA]</scope>
    <source>
        <strain evidence="5">cv. W05</strain>
        <tissue evidence="4">Hypocotyl of etiolated seedlings</tissue>
    </source>
</reference>
<dbReference type="InterPro" id="IPR042460">
    <property type="entry name" value="DCN1-like_PONY"/>
</dbReference>
<evidence type="ECO:0000313" key="4">
    <source>
        <dbReference type="EMBL" id="RZB93576.1"/>
    </source>
</evidence>
<dbReference type="GO" id="GO:0032182">
    <property type="term" value="F:ubiquitin-like protein binding"/>
    <property type="evidence" value="ECO:0007669"/>
    <property type="project" value="TreeGrafter"/>
</dbReference>
<name>A0A445J598_GLYSO</name>
<dbReference type="AlphaFoldDB" id="A0A445J598"/>
<protein>
    <recommendedName>
        <fullName evidence="1">Defective in cullin neddylation protein</fullName>
    </recommendedName>
</protein>
<gene>
    <name evidence="4" type="ORF">D0Y65_025085</name>
</gene>
<comment type="function">
    <text evidence="1">Neddylation of cullins play an essential role in the regulation of SCF-type complexes activity.</text>
</comment>
<dbReference type="GO" id="GO:0031624">
    <property type="term" value="F:ubiquitin conjugating enzyme binding"/>
    <property type="evidence" value="ECO:0007669"/>
    <property type="project" value="TreeGrafter"/>
</dbReference>
<organism evidence="4 5">
    <name type="scientific">Glycine soja</name>
    <name type="common">Wild soybean</name>
    <dbReference type="NCBI Taxonomy" id="3848"/>
    <lineage>
        <taxon>Eukaryota</taxon>
        <taxon>Viridiplantae</taxon>
        <taxon>Streptophyta</taxon>
        <taxon>Embryophyta</taxon>
        <taxon>Tracheophyta</taxon>
        <taxon>Spermatophyta</taxon>
        <taxon>Magnoliopsida</taxon>
        <taxon>eudicotyledons</taxon>
        <taxon>Gunneridae</taxon>
        <taxon>Pentapetalae</taxon>
        <taxon>rosids</taxon>
        <taxon>fabids</taxon>
        <taxon>Fabales</taxon>
        <taxon>Fabaceae</taxon>
        <taxon>Papilionoideae</taxon>
        <taxon>50 kb inversion clade</taxon>
        <taxon>NPAAA clade</taxon>
        <taxon>indigoferoid/millettioid clade</taxon>
        <taxon>Phaseoleae</taxon>
        <taxon>Glycine</taxon>
        <taxon>Glycine subgen. Soja</taxon>
    </lineage>
</organism>
<dbReference type="Proteomes" id="UP000289340">
    <property type="component" value="Chromosome 9"/>
</dbReference>
<evidence type="ECO:0000313" key="5">
    <source>
        <dbReference type="Proteomes" id="UP000289340"/>
    </source>
</evidence>
<proteinExistence type="predicted"/>
<dbReference type="PROSITE" id="PS51229">
    <property type="entry name" value="DCUN1"/>
    <property type="match status" value="1"/>
</dbReference>
<dbReference type="EMBL" id="QZWG01000009">
    <property type="protein sequence ID" value="RZB93576.1"/>
    <property type="molecule type" value="Genomic_DNA"/>
</dbReference>
<dbReference type="GO" id="GO:0045116">
    <property type="term" value="P:protein neddylation"/>
    <property type="evidence" value="ECO:0007669"/>
    <property type="project" value="TreeGrafter"/>
</dbReference>
<dbReference type="PANTHER" id="PTHR12281">
    <property type="entry name" value="RP42 RELATED"/>
    <property type="match status" value="1"/>
</dbReference>